<dbReference type="PANTHER" id="PTHR11455:SF9">
    <property type="entry name" value="CRYPTOCHROME CIRCADIAN CLOCK 5 ISOFORM X1"/>
    <property type="match status" value="1"/>
</dbReference>
<dbReference type="GO" id="GO:0003677">
    <property type="term" value="F:DNA binding"/>
    <property type="evidence" value="ECO:0007669"/>
    <property type="project" value="TreeGrafter"/>
</dbReference>
<dbReference type="SUPFAM" id="SSF52425">
    <property type="entry name" value="Cryptochrome/photolyase, N-terminal domain"/>
    <property type="match status" value="1"/>
</dbReference>
<evidence type="ECO:0000256" key="3">
    <source>
        <dbReference type="ARBA" id="ARBA00022827"/>
    </source>
</evidence>
<dbReference type="PROSITE" id="PS51645">
    <property type="entry name" value="PHR_CRY_ALPHA_BETA"/>
    <property type="match status" value="1"/>
</dbReference>
<feature type="domain" description="Photolyase/cryptochrome alpha/beta" evidence="5">
    <location>
        <begin position="3"/>
        <end position="135"/>
    </location>
</feature>
<dbReference type="SUPFAM" id="SSF48173">
    <property type="entry name" value="Cryptochrome/photolyase FAD-binding domain"/>
    <property type="match status" value="1"/>
</dbReference>
<dbReference type="PRINTS" id="PR00147">
    <property type="entry name" value="DNAPHOTLYASE"/>
</dbReference>
<dbReference type="InterPro" id="IPR036134">
    <property type="entry name" value="Crypto/Photolyase_FAD-like_sf"/>
</dbReference>
<dbReference type="GO" id="GO:0006950">
    <property type="term" value="P:response to stress"/>
    <property type="evidence" value="ECO:0007669"/>
    <property type="project" value="UniProtKB-ARBA"/>
</dbReference>
<dbReference type="Gene3D" id="1.10.579.10">
    <property type="entry name" value="DNA Cyclobutane Dipyrimidine Photolyase, subunit A, domain 3"/>
    <property type="match status" value="1"/>
</dbReference>
<keyword evidence="2" id="KW-0285">Flavoprotein</keyword>
<name>A0A6C0DB91_9ZZZZ</name>
<evidence type="ECO:0000256" key="4">
    <source>
        <dbReference type="ARBA" id="ARBA00022991"/>
    </source>
</evidence>
<dbReference type="GO" id="GO:0071949">
    <property type="term" value="F:FAD binding"/>
    <property type="evidence" value="ECO:0007669"/>
    <property type="project" value="TreeGrafter"/>
</dbReference>
<proteinExistence type="predicted"/>
<dbReference type="Gene3D" id="3.40.50.620">
    <property type="entry name" value="HUPs"/>
    <property type="match status" value="1"/>
</dbReference>
<reference evidence="6" key="1">
    <citation type="journal article" date="2020" name="Nature">
        <title>Giant virus diversity and host interactions through global metagenomics.</title>
        <authorList>
            <person name="Schulz F."/>
            <person name="Roux S."/>
            <person name="Paez-Espino D."/>
            <person name="Jungbluth S."/>
            <person name="Walsh D.A."/>
            <person name="Denef V.J."/>
            <person name="McMahon K.D."/>
            <person name="Konstantinidis K.T."/>
            <person name="Eloe-Fadrosh E.A."/>
            <person name="Kyrpides N.C."/>
            <person name="Woyke T."/>
        </authorList>
    </citation>
    <scope>NUCLEOTIDE SEQUENCE</scope>
    <source>
        <strain evidence="6">GVMAG-M-3300023174-131</strain>
    </source>
</reference>
<dbReference type="Pfam" id="PF03441">
    <property type="entry name" value="FAD_binding_7"/>
    <property type="match status" value="1"/>
</dbReference>
<evidence type="ECO:0000256" key="1">
    <source>
        <dbReference type="ARBA" id="ARBA00001974"/>
    </source>
</evidence>
<sequence>MTKLNIFLHHRDLRFQDNTTMIKQLKSEGPVVPVFIFDPIQIDPDKNKYFSNGFVEFMIESLKEYNEELKEKKGELYYFYGNTLDILKYINKKIGINSIGFNYEYSPFGKKRDNEIKKFAEEINIKIYCEEDILLHDILTGQTLNPKSGKPYLVYTPYFNHLMSLKVRDVDGFKKFKFAKSSELKKIKYSFDNLDSLYEPNENLNVRGGRKAALKILKNLDNFDKYVENRDQLTYRTTMLSAYINLNLVSIREIYEKIVETFNKKHGLIRELIFRDYYHTMVHLFPHVIGGNFYPKFDKVKWENNTKYFNAWCKGETGYPIVDAAMKQLTISNYMHNRMRMMTASFLIKNLQVDWRKGERFFAQNLEDYNIYNNWGGWTNIADCAPSAQSYFRVFSPEAHSKKYDKNCEYIKKWLPELKDVPNEDIHTWEKNHKKHLDNGVKYYPPIVNFKKSRDEFLKFYKNI</sequence>
<dbReference type="Gene3D" id="1.25.40.80">
    <property type="match status" value="1"/>
</dbReference>
<comment type="cofactor">
    <cofactor evidence="1">
        <name>FAD</name>
        <dbReference type="ChEBI" id="CHEBI:57692"/>
    </cofactor>
</comment>
<protein>
    <recommendedName>
        <fullName evidence="5">Photolyase/cryptochrome alpha/beta domain-containing protein</fullName>
    </recommendedName>
</protein>
<keyword evidence="4" id="KW-0157">Chromophore</keyword>
<dbReference type="InterPro" id="IPR018394">
    <property type="entry name" value="DNA_photolyase_1_CS_C"/>
</dbReference>
<dbReference type="InterPro" id="IPR005101">
    <property type="entry name" value="Cryptochr/Photolyase_FAD-bd"/>
</dbReference>
<dbReference type="PANTHER" id="PTHR11455">
    <property type="entry name" value="CRYPTOCHROME"/>
    <property type="match status" value="1"/>
</dbReference>
<evidence type="ECO:0000256" key="2">
    <source>
        <dbReference type="ARBA" id="ARBA00022630"/>
    </source>
</evidence>
<keyword evidence="3" id="KW-0274">FAD</keyword>
<evidence type="ECO:0000313" key="6">
    <source>
        <dbReference type="EMBL" id="QHT13209.1"/>
    </source>
</evidence>
<dbReference type="AlphaFoldDB" id="A0A6C0DB91"/>
<dbReference type="PROSITE" id="PS00691">
    <property type="entry name" value="DNA_PHOTOLYASES_1_2"/>
    <property type="match status" value="1"/>
</dbReference>
<accession>A0A6C0DB91</accession>
<dbReference type="InterPro" id="IPR002081">
    <property type="entry name" value="Cryptochrome/DNA_photolyase_1"/>
</dbReference>
<dbReference type="InterPro" id="IPR006050">
    <property type="entry name" value="DNA_photolyase_N"/>
</dbReference>
<dbReference type="GO" id="GO:0003904">
    <property type="term" value="F:deoxyribodipyrimidine photo-lyase activity"/>
    <property type="evidence" value="ECO:0007669"/>
    <property type="project" value="TreeGrafter"/>
</dbReference>
<dbReference type="Pfam" id="PF00875">
    <property type="entry name" value="DNA_photolyase"/>
    <property type="match status" value="1"/>
</dbReference>
<dbReference type="InterPro" id="IPR014729">
    <property type="entry name" value="Rossmann-like_a/b/a_fold"/>
</dbReference>
<dbReference type="InterPro" id="IPR036155">
    <property type="entry name" value="Crypto/Photolyase_N_sf"/>
</dbReference>
<evidence type="ECO:0000259" key="5">
    <source>
        <dbReference type="PROSITE" id="PS51645"/>
    </source>
</evidence>
<dbReference type="EMBL" id="MN739564">
    <property type="protein sequence ID" value="QHT13209.1"/>
    <property type="molecule type" value="Genomic_DNA"/>
</dbReference>
<organism evidence="6">
    <name type="scientific">viral metagenome</name>
    <dbReference type="NCBI Taxonomy" id="1070528"/>
    <lineage>
        <taxon>unclassified sequences</taxon>
        <taxon>metagenomes</taxon>
        <taxon>organismal metagenomes</taxon>
    </lineage>
</organism>
<dbReference type="GO" id="GO:0006139">
    <property type="term" value="P:nucleobase-containing compound metabolic process"/>
    <property type="evidence" value="ECO:0007669"/>
    <property type="project" value="UniProtKB-ARBA"/>
</dbReference>